<dbReference type="OrthoDB" id="649093at2"/>
<dbReference type="InterPro" id="IPR051045">
    <property type="entry name" value="TonB-dependent_transducer"/>
</dbReference>
<sequence>MFIKALSVLALIFTCNALSAQALETERTAEPVTKIVDEMPRFYSYECESIMNEDKRKQCTDKAMLETVYKNITYPPKAKKDGIEGTVVISFMIDMDGMTSDFRVTRSLREDVDQEALRVVRDKLVEWEPGKQKGMPVNTQFNMPVRFRLN</sequence>
<dbReference type="PANTHER" id="PTHR33446">
    <property type="entry name" value="PROTEIN TONB-RELATED"/>
    <property type="match status" value="1"/>
</dbReference>
<evidence type="ECO:0000256" key="3">
    <source>
        <dbReference type="ARBA" id="ARBA00022448"/>
    </source>
</evidence>
<dbReference type="EMBL" id="JPOS01000035">
    <property type="protein sequence ID" value="KGE87433.1"/>
    <property type="molecule type" value="Genomic_DNA"/>
</dbReference>
<proteinExistence type="inferred from homology"/>
<evidence type="ECO:0000256" key="5">
    <source>
        <dbReference type="ARBA" id="ARBA00022519"/>
    </source>
</evidence>
<evidence type="ECO:0000259" key="11">
    <source>
        <dbReference type="PROSITE" id="PS52015"/>
    </source>
</evidence>
<keyword evidence="13" id="KW-1185">Reference proteome</keyword>
<evidence type="ECO:0000256" key="6">
    <source>
        <dbReference type="ARBA" id="ARBA00022692"/>
    </source>
</evidence>
<evidence type="ECO:0000256" key="9">
    <source>
        <dbReference type="ARBA" id="ARBA00023136"/>
    </source>
</evidence>
<evidence type="ECO:0000256" key="10">
    <source>
        <dbReference type="SAM" id="SignalP"/>
    </source>
</evidence>
<keyword evidence="10" id="KW-0732">Signal</keyword>
<evidence type="ECO:0000313" key="13">
    <source>
        <dbReference type="Proteomes" id="UP000029736"/>
    </source>
</evidence>
<keyword evidence="4" id="KW-1003">Cell membrane</keyword>
<evidence type="ECO:0000313" key="12">
    <source>
        <dbReference type="EMBL" id="KGE87433.1"/>
    </source>
</evidence>
<evidence type="ECO:0000256" key="1">
    <source>
        <dbReference type="ARBA" id="ARBA00004383"/>
    </source>
</evidence>
<dbReference type="STRING" id="1524460.IX84_14540"/>
<dbReference type="NCBIfam" id="TIGR01352">
    <property type="entry name" value="tonB_Cterm"/>
    <property type="match status" value="1"/>
</dbReference>
<dbReference type="GO" id="GO:0098797">
    <property type="term" value="C:plasma membrane protein complex"/>
    <property type="evidence" value="ECO:0007669"/>
    <property type="project" value="TreeGrafter"/>
</dbReference>
<dbReference type="GO" id="GO:0055085">
    <property type="term" value="P:transmembrane transport"/>
    <property type="evidence" value="ECO:0007669"/>
    <property type="project" value="InterPro"/>
</dbReference>
<keyword evidence="7" id="KW-0653">Protein transport</keyword>
<dbReference type="InterPro" id="IPR006260">
    <property type="entry name" value="TonB/TolA_C"/>
</dbReference>
<dbReference type="Pfam" id="PF03544">
    <property type="entry name" value="TonB_C"/>
    <property type="match status" value="1"/>
</dbReference>
<dbReference type="GO" id="GO:0015031">
    <property type="term" value="P:protein transport"/>
    <property type="evidence" value="ECO:0007669"/>
    <property type="project" value="UniProtKB-KW"/>
</dbReference>
<keyword evidence="6" id="KW-0812">Transmembrane</keyword>
<name>A0A098S6Z8_9BACT</name>
<keyword evidence="5" id="KW-0997">Cell inner membrane</keyword>
<dbReference type="PANTHER" id="PTHR33446:SF2">
    <property type="entry name" value="PROTEIN TONB"/>
    <property type="match status" value="1"/>
</dbReference>
<keyword evidence="9" id="KW-0472">Membrane</keyword>
<comment type="caution">
    <text evidence="12">The sequence shown here is derived from an EMBL/GenBank/DDBJ whole genome shotgun (WGS) entry which is preliminary data.</text>
</comment>
<evidence type="ECO:0000256" key="2">
    <source>
        <dbReference type="ARBA" id="ARBA00006555"/>
    </source>
</evidence>
<comment type="similarity">
    <text evidence="2">Belongs to the TonB family.</text>
</comment>
<dbReference type="SUPFAM" id="SSF74653">
    <property type="entry name" value="TolA/TonB C-terminal domain"/>
    <property type="match status" value="1"/>
</dbReference>
<feature type="chain" id="PRO_5001947954" description="TonB C-terminal domain-containing protein" evidence="10">
    <location>
        <begin position="21"/>
        <end position="150"/>
    </location>
</feature>
<gene>
    <name evidence="12" type="ORF">IX84_14540</name>
</gene>
<feature type="domain" description="TonB C-terminal" evidence="11">
    <location>
        <begin position="59"/>
        <end position="150"/>
    </location>
</feature>
<feature type="signal peptide" evidence="10">
    <location>
        <begin position="1"/>
        <end position="20"/>
    </location>
</feature>
<organism evidence="12 13">
    <name type="scientific">Phaeodactylibacter xiamenensis</name>
    <dbReference type="NCBI Taxonomy" id="1524460"/>
    <lineage>
        <taxon>Bacteria</taxon>
        <taxon>Pseudomonadati</taxon>
        <taxon>Bacteroidota</taxon>
        <taxon>Saprospiria</taxon>
        <taxon>Saprospirales</taxon>
        <taxon>Haliscomenobacteraceae</taxon>
        <taxon>Phaeodactylibacter</taxon>
    </lineage>
</organism>
<reference evidence="12 13" key="1">
    <citation type="journal article" date="2014" name="Int. J. Syst. Evol. Microbiol.">
        <title>Phaeodactylibacter xiamenensis gen. nov., sp. nov., a member of the family Saprospiraceae isolated from the marine alga Phaeodactylum tricornutum.</title>
        <authorList>
            <person name="Chen Z.Jr."/>
            <person name="Lei X."/>
            <person name="Lai Q."/>
            <person name="Li Y."/>
            <person name="Zhang B."/>
            <person name="Zhang J."/>
            <person name="Zhang H."/>
            <person name="Yang L."/>
            <person name="Zheng W."/>
            <person name="Tian Y."/>
            <person name="Yu Z."/>
            <person name="Xu H.Jr."/>
            <person name="Zheng T."/>
        </authorList>
    </citation>
    <scope>NUCLEOTIDE SEQUENCE [LARGE SCALE GENOMIC DNA]</scope>
    <source>
        <strain evidence="12 13">KD52</strain>
    </source>
</reference>
<dbReference type="Proteomes" id="UP000029736">
    <property type="component" value="Unassembled WGS sequence"/>
</dbReference>
<evidence type="ECO:0000256" key="4">
    <source>
        <dbReference type="ARBA" id="ARBA00022475"/>
    </source>
</evidence>
<dbReference type="RefSeq" id="WP_052516009.1">
    <property type="nucleotide sequence ID" value="NZ_JPOS01000035.1"/>
</dbReference>
<accession>A0A098S6Z8</accession>
<dbReference type="GO" id="GO:0031992">
    <property type="term" value="F:energy transducer activity"/>
    <property type="evidence" value="ECO:0007669"/>
    <property type="project" value="TreeGrafter"/>
</dbReference>
<evidence type="ECO:0000256" key="7">
    <source>
        <dbReference type="ARBA" id="ARBA00022927"/>
    </source>
</evidence>
<protein>
    <recommendedName>
        <fullName evidence="11">TonB C-terminal domain-containing protein</fullName>
    </recommendedName>
</protein>
<comment type="subcellular location">
    <subcellularLocation>
        <location evidence="1">Cell inner membrane</location>
        <topology evidence="1">Single-pass membrane protein</topology>
        <orientation evidence="1">Periplasmic side</orientation>
    </subcellularLocation>
</comment>
<dbReference type="PROSITE" id="PS52015">
    <property type="entry name" value="TONB_CTD"/>
    <property type="match status" value="1"/>
</dbReference>
<dbReference type="Gene3D" id="3.30.1150.10">
    <property type="match status" value="1"/>
</dbReference>
<dbReference type="AlphaFoldDB" id="A0A098S6Z8"/>
<keyword evidence="8" id="KW-1133">Transmembrane helix</keyword>
<keyword evidence="3" id="KW-0813">Transport</keyword>
<evidence type="ECO:0000256" key="8">
    <source>
        <dbReference type="ARBA" id="ARBA00022989"/>
    </source>
</evidence>
<dbReference type="InterPro" id="IPR037682">
    <property type="entry name" value="TonB_C"/>
</dbReference>